<dbReference type="GO" id="GO:0008999">
    <property type="term" value="F:protein-N-terminal-alanine acetyltransferase activity"/>
    <property type="evidence" value="ECO:0007669"/>
    <property type="project" value="TreeGrafter"/>
</dbReference>
<keyword evidence="3" id="KW-1185">Reference proteome</keyword>
<dbReference type="Gene3D" id="3.40.630.30">
    <property type="match status" value="1"/>
</dbReference>
<sequence length="237" mass="26535">MTTSRVLEFPAPVGAAVPDWQGAELPERRVLEGRLCRVEPLSAERHGDDLWAAMNLADAEHNWTYLSYGPFADASAYRAWLAEMASREDPLFFAIVDRTTARAVGVASFLRIDAGAGTIEVGHINFSPLLQRRSAASEAMFLMMRYAFALGYRRYEWKCDALNQPSRRAAARLGFTFEGMFRQATVVKGRNRDTAWFSIIDSEWPALEKAFEIWLAADNFDAEGHQYVTLGSLTSPA</sequence>
<dbReference type="InterPro" id="IPR051908">
    <property type="entry name" value="Ribosomal_N-acetyltransferase"/>
</dbReference>
<dbReference type="PANTHER" id="PTHR43441:SF2">
    <property type="entry name" value="FAMILY ACETYLTRANSFERASE, PUTATIVE (AFU_ORTHOLOGUE AFUA_7G00850)-RELATED"/>
    <property type="match status" value="1"/>
</dbReference>
<evidence type="ECO:0000259" key="1">
    <source>
        <dbReference type="PROSITE" id="PS51186"/>
    </source>
</evidence>
<dbReference type="InterPro" id="IPR016181">
    <property type="entry name" value="Acyl_CoA_acyltransferase"/>
</dbReference>
<dbReference type="Proteomes" id="UP000198654">
    <property type="component" value="Unassembled WGS sequence"/>
</dbReference>
<organism evidence="2 3">
    <name type="scientific">Modicisalibacter muralis</name>
    <dbReference type="NCBI Taxonomy" id="119000"/>
    <lineage>
        <taxon>Bacteria</taxon>
        <taxon>Pseudomonadati</taxon>
        <taxon>Pseudomonadota</taxon>
        <taxon>Gammaproteobacteria</taxon>
        <taxon>Oceanospirillales</taxon>
        <taxon>Halomonadaceae</taxon>
        <taxon>Modicisalibacter</taxon>
    </lineage>
</organism>
<gene>
    <name evidence="2" type="ORF">SAMN05661010_01976</name>
</gene>
<proteinExistence type="predicted"/>
<reference evidence="2 3" key="1">
    <citation type="submission" date="2016-10" db="EMBL/GenBank/DDBJ databases">
        <authorList>
            <person name="de Groot N.N."/>
        </authorList>
    </citation>
    <scope>NUCLEOTIDE SEQUENCE [LARGE SCALE GENOMIC DNA]</scope>
    <source>
        <strain evidence="2 3">DSM 14789</strain>
    </source>
</reference>
<dbReference type="STRING" id="119000.SAMN05661010_01976"/>
<dbReference type="FunFam" id="3.40.630.30:FF:000047">
    <property type="entry name" value="Acetyltransferase, GNAT family"/>
    <property type="match status" value="1"/>
</dbReference>
<evidence type="ECO:0000313" key="3">
    <source>
        <dbReference type="Proteomes" id="UP000198654"/>
    </source>
</evidence>
<feature type="domain" description="N-acetyltransferase" evidence="1">
    <location>
        <begin position="36"/>
        <end position="193"/>
    </location>
</feature>
<dbReference type="EMBL" id="FNGI01000004">
    <property type="protein sequence ID" value="SDL55465.1"/>
    <property type="molecule type" value="Genomic_DNA"/>
</dbReference>
<dbReference type="GO" id="GO:0005737">
    <property type="term" value="C:cytoplasm"/>
    <property type="evidence" value="ECO:0007669"/>
    <property type="project" value="TreeGrafter"/>
</dbReference>
<dbReference type="OrthoDB" id="5295305at2"/>
<accession>A0A1G9L1K4</accession>
<dbReference type="GO" id="GO:1990189">
    <property type="term" value="F:protein N-terminal-serine acetyltransferase activity"/>
    <property type="evidence" value="ECO:0007669"/>
    <property type="project" value="TreeGrafter"/>
</dbReference>
<evidence type="ECO:0000313" key="2">
    <source>
        <dbReference type="EMBL" id="SDL55465.1"/>
    </source>
</evidence>
<dbReference type="PROSITE" id="PS51186">
    <property type="entry name" value="GNAT"/>
    <property type="match status" value="1"/>
</dbReference>
<dbReference type="RefSeq" id="WP_089727999.1">
    <property type="nucleotide sequence ID" value="NZ_FNGI01000004.1"/>
</dbReference>
<keyword evidence="2" id="KW-0808">Transferase</keyword>
<protein>
    <submittedName>
        <fullName evidence="2">Protein N-acetyltransferase, RimJ/RimL family</fullName>
    </submittedName>
</protein>
<dbReference type="AlphaFoldDB" id="A0A1G9L1K4"/>
<dbReference type="InterPro" id="IPR000182">
    <property type="entry name" value="GNAT_dom"/>
</dbReference>
<dbReference type="SUPFAM" id="SSF55729">
    <property type="entry name" value="Acyl-CoA N-acyltransferases (Nat)"/>
    <property type="match status" value="1"/>
</dbReference>
<dbReference type="PANTHER" id="PTHR43441">
    <property type="entry name" value="RIBOSOMAL-PROTEIN-SERINE ACETYLTRANSFERASE"/>
    <property type="match status" value="1"/>
</dbReference>
<dbReference type="Pfam" id="PF13302">
    <property type="entry name" value="Acetyltransf_3"/>
    <property type="match status" value="1"/>
</dbReference>
<name>A0A1G9L1K4_9GAMM</name>